<dbReference type="AlphaFoldDB" id="A0A0C1JRV7"/>
<dbReference type="GO" id="GO:0005524">
    <property type="term" value="F:ATP binding"/>
    <property type="evidence" value="ECO:0007669"/>
    <property type="project" value="UniProtKB-UniRule"/>
</dbReference>
<dbReference type="GO" id="GO:0046872">
    <property type="term" value="F:metal ion binding"/>
    <property type="evidence" value="ECO:0007669"/>
    <property type="project" value="UniProtKB-KW"/>
</dbReference>
<feature type="binding site" evidence="6">
    <location>
        <begin position="24"/>
        <end position="31"/>
    </location>
    <ligand>
        <name>ATP</name>
        <dbReference type="ChEBI" id="CHEBI:30616"/>
    </ligand>
</feature>
<evidence type="ECO:0000256" key="4">
    <source>
        <dbReference type="ARBA" id="ARBA00023004"/>
    </source>
</evidence>
<comment type="caution">
    <text evidence="7">The sequence shown here is derived from an EMBL/GenBank/DDBJ whole genome shotgun (WGS) entry which is preliminary data.</text>
</comment>
<dbReference type="GO" id="GO:0016226">
    <property type="term" value="P:iron-sulfur cluster assembly"/>
    <property type="evidence" value="ECO:0007669"/>
    <property type="project" value="InterPro"/>
</dbReference>
<evidence type="ECO:0000313" key="7">
    <source>
        <dbReference type="EMBL" id="KIC73890.1"/>
    </source>
</evidence>
<sequence>MPLEMYQAIPPLASIKSTIGIAAGKGGVGKSTVTVNLALALKGLGYRIGIMDTDLYGPSIRKMLPEDRLPSQKGEIIQPALCNGIKMISMAYFRKETEATAVRAPIANRLISQFINQVAWGELDYLLIDFPPGTGDIQITLSQKSHLTGALLVTTPQEVALLDVQKAMSLFNQVKVPIVGIVENMSYYVDPHSNEPVYLFGKEGGKRLARETGYPCLGQIPLDPLVGTCGDKGKSLFSMDSQSEKTVTQAFIQLAQLLVEQVESIQNQMNTTLSNVELVWKEMKHI</sequence>
<dbReference type="Pfam" id="PF10609">
    <property type="entry name" value="ParA"/>
    <property type="match status" value="1"/>
</dbReference>
<dbReference type="RefSeq" id="WP_039356353.1">
    <property type="nucleotide sequence ID" value="NZ_JSAN01000018.1"/>
</dbReference>
<comment type="function">
    <text evidence="6">Binds and transfers iron-sulfur (Fe-S) clusters to target apoproteins. Can hydrolyze ATP.</text>
</comment>
<dbReference type="GO" id="GO:0016887">
    <property type="term" value="F:ATP hydrolysis activity"/>
    <property type="evidence" value="ECO:0007669"/>
    <property type="project" value="UniProtKB-UniRule"/>
</dbReference>
<dbReference type="HAMAP" id="MF_02040">
    <property type="entry name" value="Mrp_NBP35"/>
    <property type="match status" value="1"/>
</dbReference>
<proteinExistence type="inferred from homology"/>
<accession>A0A0C1JRV7</accession>
<keyword evidence="4 6" id="KW-0408">Iron</keyword>
<dbReference type="InterPro" id="IPR019591">
    <property type="entry name" value="Mrp/NBP35_ATP-bd"/>
</dbReference>
<dbReference type="Gene3D" id="3.40.50.300">
    <property type="entry name" value="P-loop containing nucleotide triphosphate hydrolases"/>
    <property type="match status" value="1"/>
</dbReference>
<name>A0A0C1JRV7_9BACT</name>
<dbReference type="PATRIC" id="fig|362787.3.peg.285"/>
<dbReference type="GO" id="GO:0140663">
    <property type="term" value="F:ATP-dependent FeS chaperone activity"/>
    <property type="evidence" value="ECO:0007669"/>
    <property type="project" value="InterPro"/>
</dbReference>
<dbReference type="InterPro" id="IPR027417">
    <property type="entry name" value="P-loop_NTPase"/>
</dbReference>
<dbReference type="PANTHER" id="PTHR42961:SF2">
    <property type="entry name" value="IRON-SULFUR PROTEIN NUBPL"/>
    <property type="match status" value="1"/>
</dbReference>
<dbReference type="SUPFAM" id="SSF52540">
    <property type="entry name" value="P-loop containing nucleoside triphosphate hydrolases"/>
    <property type="match status" value="1"/>
</dbReference>
<dbReference type="FunFam" id="3.40.50.300:FF:001119">
    <property type="entry name" value="Iron-sulfur cluster carrier protein"/>
    <property type="match status" value="1"/>
</dbReference>
<evidence type="ECO:0000313" key="8">
    <source>
        <dbReference type="Proteomes" id="UP000031465"/>
    </source>
</evidence>
<dbReference type="Proteomes" id="UP000031465">
    <property type="component" value="Unassembled WGS sequence"/>
</dbReference>
<protein>
    <recommendedName>
        <fullName evidence="6">Iron-sulfur cluster carrier protein</fullName>
    </recommendedName>
</protein>
<keyword evidence="5 6" id="KW-0411">Iron-sulfur</keyword>
<keyword evidence="1 6" id="KW-0479">Metal-binding</keyword>
<evidence type="ECO:0000256" key="5">
    <source>
        <dbReference type="ARBA" id="ARBA00023014"/>
    </source>
</evidence>
<dbReference type="InterPro" id="IPR044304">
    <property type="entry name" value="NUBPL-like"/>
</dbReference>
<evidence type="ECO:0000256" key="1">
    <source>
        <dbReference type="ARBA" id="ARBA00022723"/>
    </source>
</evidence>
<evidence type="ECO:0000256" key="2">
    <source>
        <dbReference type="ARBA" id="ARBA00022741"/>
    </source>
</evidence>
<dbReference type="PANTHER" id="PTHR42961">
    <property type="entry name" value="IRON-SULFUR PROTEIN NUBPL"/>
    <property type="match status" value="1"/>
</dbReference>
<evidence type="ECO:0000256" key="6">
    <source>
        <dbReference type="HAMAP-Rule" id="MF_02040"/>
    </source>
</evidence>
<dbReference type="CDD" id="cd02037">
    <property type="entry name" value="Mrp_NBP35"/>
    <property type="match status" value="1"/>
</dbReference>
<dbReference type="EMBL" id="JSAN01000018">
    <property type="protein sequence ID" value="KIC73890.1"/>
    <property type="molecule type" value="Genomic_DNA"/>
</dbReference>
<dbReference type="InterPro" id="IPR000808">
    <property type="entry name" value="Mrp-like_CS"/>
</dbReference>
<organism evidence="7 8">
    <name type="scientific">Candidatus Protochlamydia amoebophila</name>
    <dbReference type="NCBI Taxonomy" id="362787"/>
    <lineage>
        <taxon>Bacteria</taxon>
        <taxon>Pseudomonadati</taxon>
        <taxon>Chlamydiota</taxon>
        <taxon>Chlamydiia</taxon>
        <taxon>Parachlamydiales</taxon>
        <taxon>Parachlamydiaceae</taxon>
        <taxon>Candidatus Protochlamydia</taxon>
    </lineage>
</organism>
<keyword evidence="6" id="KW-0378">Hydrolase</keyword>
<comment type="similarity">
    <text evidence="6">Belongs to the Mrp/NBP35 ATP-binding proteins family.</text>
</comment>
<gene>
    <name evidence="7" type="primary">mrp</name>
    <name evidence="7" type="ORF">DB44_AT00090</name>
</gene>
<keyword evidence="3 6" id="KW-0067">ATP-binding</keyword>
<reference evidence="7 8" key="1">
    <citation type="journal article" date="2014" name="Mol. Biol. Evol.">
        <title>Massive expansion of Ubiquitination-related gene families within the Chlamydiae.</title>
        <authorList>
            <person name="Domman D."/>
            <person name="Collingro A."/>
            <person name="Lagkouvardos I."/>
            <person name="Gehre L."/>
            <person name="Weinmaier T."/>
            <person name="Rattei T."/>
            <person name="Subtil A."/>
            <person name="Horn M."/>
        </authorList>
    </citation>
    <scope>NUCLEOTIDE SEQUENCE [LARGE SCALE GENOMIC DNA]</scope>
    <source>
        <strain evidence="7 8">EI2</strain>
    </source>
</reference>
<dbReference type="GO" id="GO:0051539">
    <property type="term" value="F:4 iron, 4 sulfur cluster binding"/>
    <property type="evidence" value="ECO:0007669"/>
    <property type="project" value="TreeGrafter"/>
</dbReference>
<dbReference type="PROSITE" id="PS01215">
    <property type="entry name" value="MRP"/>
    <property type="match status" value="1"/>
</dbReference>
<keyword evidence="2 6" id="KW-0547">Nucleotide-binding</keyword>
<dbReference type="InterPro" id="IPR033756">
    <property type="entry name" value="YlxH/NBP35"/>
</dbReference>
<evidence type="ECO:0000256" key="3">
    <source>
        <dbReference type="ARBA" id="ARBA00022840"/>
    </source>
</evidence>
<comment type="subunit">
    <text evidence="6">Homodimer.</text>
</comment>